<keyword evidence="3" id="KW-1185">Reference proteome</keyword>
<protein>
    <submittedName>
        <fullName evidence="2">Uncharacterized protein</fullName>
    </submittedName>
</protein>
<evidence type="ECO:0000313" key="3">
    <source>
        <dbReference type="Proteomes" id="UP001168821"/>
    </source>
</evidence>
<sequence>METEDHVFRTLGIMKRRKNIKIEYLLQRVPLTFLRLTQYKTSFLKFKTNTRLNPDPGRTPSSRTFSAKAQKSRPCVRRTETHLSALQPSRSSTSTPTIAPRRISQFPLASVHPDPRPGVDLQPGDPLL</sequence>
<dbReference type="EMBL" id="JALNTZ010000005">
    <property type="protein sequence ID" value="KAJ3650660.1"/>
    <property type="molecule type" value="Genomic_DNA"/>
</dbReference>
<accession>A0AA38MBA2</accession>
<dbReference type="Proteomes" id="UP001168821">
    <property type="component" value="Unassembled WGS sequence"/>
</dbReference>
<evidence type="ECO:0000256" key="1">
    <source>
        <dbReference type="SAM" id="MobiDB-lite"/>
    </source>
</evidence>
<evidence type="ECO:0000313" key="2">
    <source>
        <dbReference type="EMBL" id="KAJ3650660.1"/>
    </source>
</evidence>
<comment type="caution">
    <text evidence="2">The sequence shown here is derived from an EMBL/GenBank/DDBJ whole genome shotgun (WGS) entry which is preliminary data.</text>
</comment>
<feature type="region of interest" description="Disordered" evidence="1">
    <location>
        <begin position="50"/>
        <end position="128"/>
    </location>
</feature>
<proteinExistence type="predicted"/>
<organism evidence="2 3">
    <name type="scientific">Zophobas morio</name>
    <dbReference type="NCBI Taxonomy" id="2755281"/>
    <lineage>
        <taxon>Eukaryota</taxon>
        <taxon>Metazoa</taxon>
        <taxon>Ecdysozoa</taxon>
        <taxon>Arthropoda</taxon>
        <taxon>Hexapoda</taxon>
        <taxon>Insecta</taxon>
        <taxon>Pterygota</taxon>
        <taxon>Neoptera</taxon>
        <taxon>Endopterygota</taxon>
        <taxon>Coleoptera</taxon>
        <taxon>Polyphaga</taxon>
        <taxon>Cucujiformia</taxon>
        <taxon>Tenebrionidae</taxon>
        <taxon>Zophobas</taxon>
    </lineage>
</organism>
<gene>
    <name evidence="2" type="ORF">Zmor_016745</name>
</gene>
<dbReference type="AlphaFoldDB" id="A0AA38MBA2"/>
<reference evidence="2" key="1">
    <citation type="journal article" date="2023" name="G3 (Bethesda)">
        <title>Whole genome assemblies of Zophobas morio and Tenebrio molitor.</title>
        <authorList>
            <person name="Kaur S."/>
            <person name="Stinson S.A."/>
            <person name="diCenzo G.C."/>
        </authorList>
    </citation>
    <scope>NUCLEOTIDE SEQUENCE</scope>
    <source>
        <strain evidence="2">QUZm001</strain>
    </source>
</reference>
<feature type="compositionally biased region" description="Polar residues" evidence="1">
    <location>
        <begin position="82"/>
        <end position="97"/>
    </location>
</feature>
<name>A0AA38MBA2_9CUCU</name>
<feature type="compositionally biased region" description="Polar residues" evidence="1">
    <location>
        <begin position="59"/>
        <end position="69"/>
    </location>
</feature>